<dbReference type="Gene3D" id="3.30.70.2450">
    <property type="match status" value="1"/>
</dbReference>
<evidence type="ECO:0000256" key="2">
    <source>
        <dbReference type="SAM" id="MobiDB-lite"/>
    </source>
</evidence>
<dbReference type="PANTHER" id="PTHR43476">
    <property type="entry name" value="3-(3-HYDROXY-PHENYL)PROPIONATE/3-HYDROXYCINNAMIC ACID HYDROXYLASE"/>
    <property type="match status" value="1"/>
</dbReference>
<dbReference type="InterPro" id="IPR050631">
    <property type="entry name" value="PheA/TfdB_FAD_monoxygenase"/>
</dbReference>
<feature type="compositionally biased region" description="Polar residues" evidence="2">
    <location>
        <begin position="397"/>
        <end position="410"/>
    </location>
</feature>
<dbReference type="Gene3D" id="3.50.50.60">
    <property type="entry name" value="FAD/NAD(P)-binding domain"/>
    <property type="match status" value="1"/>
</dbReference>
<dbReference type="Pfam" id="PF01494">
    <property type="entry name" value="FAD_binding_3"/>
    <property type="match status" value="1"/>
</dbReference>
<dbReference type="Gene3D" id="3.40.30.120">
    <property type="match status" value="1"/>
</dbReference>
<feature type="domain" description="FAD-binding" evidence="3">
    <location>
        <begin position="18"/>
        <end position="357"/>
    </location>
</feature>
<evidence type="ECO:0000313" key="5">
    <source>
        <dbReference type="Proteomes" id="UP001500729"/>
    </source>
</evidence>
<keyword evidence="1" id="KW-0560">Oxidoreductase</keyword>
<organism evidence="4 5">
    <name type="scientific">Saccharopolyspora erythraea</name>
    <name type="common">Streptomyces erythraeus</name>
    <dbReference type="NCBI Taxonomy" id="1836"/>
    <lineage>
        <taxon>Bacteria</taxon>
        <taxon>Bacillati</taxon>
        <taxon>Actinomycetota</taxon>
        <taxon>Actinomycetes</taxon>
        <taxon>Pseudonocardiales</taxon>
        <taxon>Pseudonocardiaceae</taxon>
        <taxon>Saccharopolyspora</taxon>
    </lineage>
</organism>
<dbReference type="NCBIfam" id="NF006002">
    <property type="entry name" value="PRK08132.1"/>
    <property type="match status" value="1"/>
</dbReference>
<keyword evidence="5" id="KW-1185">Reference proteome</keyword>
<dbReference type="InterPro" id="IPR002938">
    <property type="entry name" value="FAD-bd"/>
</dbReference>
<accession>A0ABN1CBV4</accession>
<name>A0ABN1CBV4_SACER</name>
<dbReference type="EMBL" id="BAAAGS010000006">
    <property type="protein sequence ID" value="GAA0515575.1"/>
    <property type="molecule type" value="Genomic_DNA"/>
</dbReference>
<dbReference type="InterPro" id="IPR036188">
    <property type="entry name" value="FAD/NAD-bd_sf"/>
</dbReference>
<sequence>MYFTPRRYAFTPPPEADSVVVVGAGPVGLALALGLARRGVRVTVLEAGDSVCAGSRAICLSRHSLEVLERLGVGERFAELSLPWTSGRSYYRDTEVLSFDMPSGAGDAHPPMVNISQSVAEQVLVDAIEATDGCEVRWRCRVVDCTRHDDHAVLEVETPEGPVRVRGDWVVAADGARSTVREALGLRLDGTSYEGRYVIADIHWPAALPTERRVWFDPPSNPGSTIVLHRQPDDIWRVDYQLQPGADPEVETDEQRVRERIARHLDWLGDDRPWTLEWTSLYRAHALSLDSYRHGRVLFAGDAARLVPIFGVRGLNSGLEDADVLAWMLAAVVDGEAGPALLDVYATERRDAWCQNVAEAEKSTLFMTPGTRGYELTRDAVLALAGRRPALRELVNPRQSSATHSRTSPLTLPCDAPGLRPGDPVPDRVVRTSAGTSSLNSLRGRDFALLGFGVATAELGEAVSALAARTGVGVRGLTTGAGGDHPAVSAFDDVGGALAAEFGAGPGEVFAIRPDGLLFGRLPDFSGAADVADLIVTGGHR</sequence>
<protein>
    <submittedName>
        <fullName evidence="4">FAD-dependent oxidoreductase</fullName>
    </submittedName>
</protein>
<evidence type="ECO:0000256" key="1">
    <source>
        <dbReference type="ARBA" id="ARBA00023002"/>
    </source>
</evidence>
<dbReference type="Proteomes" id="UP001500729">
    <property type="component" value="Unassembled WGS sequence"/>
</dbReference>
<reference evidence="4 5" key="1">
    <citation type="journal article" date="2019" name="Int. J. Syst. Evol. Microbiol.">
        <title>The Global Catalogue of Microorganisms (GCM) 10K type strain sequencing project: providing services to taxonomists for standard genome sequencing and annotation.</title>
        <authorList>
            <consortium name="The Broad Institute Genomics Platform"/>
            <consortium name="The Broad Institute Genome Sequencing Center for Infectious Disease"/>
            <person name="Wu L."/>
            <person name="Ma J."/>
        </authorList>
    </citation>
    <scope>NUCLEOTIDE SEQUENCE [LARGE SCALE GENOMIC DNA]</scope>
    <source>
        <strain evidence="4 5">JCM 10303</strain>
    </source>
</reference>
<evidence type="ECO:0000259" key="3">
    <source>
        <dbReference type="Pfam" id="PF01494"/>
    </source>
</evidence>
<dbReference type="PANTHER" id="PTHR43476:SF3">
    <property type="entry name" value="FAD-BINDING MONOOXYGENASE"/>
    <property type="match status" value="1"/>
</dbReference>
<feature type="region of interest" description="Disordered" evidence="2">
    <location>
        <begin position="396"/>
        <end position="425"/>
    </location>
</feature>
<gene>
    <name evidence="4" type="ORF">GCM10009533_13220</name>
</gene>
<evidence type="ECO:0000313" key="4">
    <source>
        <dbReference type="EMBL" id="GAA0515575.1"/>
    </source>
</evidence>
<proteinExistence type="predicted"/>
<dbReference type="SUPFAM" id="SSF51905">
    <property type="entry name" value="FAD/NAD(P)-binding domain"/>
    <property type="match status" value="1"/>
</dbReference>
<dbReference type="PRINTS" id="PR00420">
    <property type="entry name" value="RNGMNOXGNASE"/>
</dbReference>
<comment type="caution">
    <text evidence="4">The sequence shown here is derived from an EMBL/GenBank/DDBJ whole genome shotgun (WGS) entry which is preliminary data.</text>
</comment>